<comment type="caution">
    <text evidence="3">The sequence shown here is derived from an EMBL/GenBank/DDBJ whole genome shotgun (WGS) entry which is preliminary data.</text>
</comment>
<keyword evidence="1" id="KW-0863">Zinc-finger</keyword>
<proteinExistence type="predicted"/>
<dbReference type="PANTHER" id="PTHR47331:SF1">
    <property type="entry name" value="GAG-LIKE PROTEIN"/>
    <property type="match status" value="1"/>
</dbReference>
<dbReference type="InterPro" id="IPR008042">
    <property type="entry name" value="Retrotrans_Pao"/>
</dbReference>
<dbReference type="Proteomes" id="UP001286313">
    <property type="component" value="Unassembled WGS sequence"/>
</dbReference>
<reference evidence="3" key="1">
    <citation type="submission" date="2023-10" db="EMBL/GenBank/DDBJ databases">
        <title>Genome assemblies of two species of porcelain crab, Petrolisthes cinctipes and Petrolisthes manimaculis (Anomura: Porcellanidae).</title>
        <authorList>
            <person name="Angst P."/>
        </authorList>
    </citation>
    <scope>NUCLEOTIDE SEQUENCE</scope>
    <source>
        <strain evidence="3">PB745_01</strain>
        <tissue evidence="3">Gill</tissue>
    </source>
</reference>
<keyword evidence="1" id="KW-0862">Zinc</keyword>
<dbReference type="GO" id="GO:0071897">
    <property type="term" value="P:DNA biosynthetic process"/>
    <property type="evidence" value="ECO:0007669"/>
    <property type="project" value="UniProtKB-ARBA"/>
</dbReference>
<keyword evidence="1" id="KW-0479">Metal-binding</keyword>
<feature type="domain" description="CCHC-type" evidence="2">
    <location>
        <begin position="382"/>
        <end position="397"/>
    </location>
</feature>
<evidence type="ECO:0000313" key="3">
    <source>
        <dbReference type="EMBL" id="KAK3894350.1"/>
    </source>
</evidence>
<dbReference type="PANTHER" id="PTHR47331">
    <property type="entry name" value="PHD-TYPE DOMAIN-CONTAINING PROTEIN"/>
    <property type="match status" value="1"/>
</dbReference>
<evidence type="ECO:0000259" key="2">
    <source>
        <dbReference type="PROSITE" id="PS50158"/>
    </source>
</evidence>
<dbReference type="InterPro" id="IPR043502">
    <property type="entry name" value="DNA/RNA_pol_sf"/>
</dbReference>
<dbReference type="InterPro" id="IPR005312">
    <property type="entry name" value="DUF1759"/>
</dbReference>
<dbReference type="InterPro" id="IPR001878">
    <property type="entry name" value="Znf_CCHC"/>
</dbReference>
<dbReference type="EMBL" id="JAWQEG010000115">
    <property type="protein sequence ID" value="KAK3894350.1"/>
    <property type="molecule type" value="Genomic_DNA"/>
</dbReference>
<sequence length="1197" mass="136239">MDQDLKDSRAVAKRKFTRKVNLLREAHSQNDPMAVLQDIYSDDILVQFKVMEEINEKLVKSLNSSDENYDKMIDELEIYITDVERLKKDAHAMISKPVSDLPKLRMQRLTPPHFNGSIRKYPTFCKDYERIMKPVYEDDPYVLLSCLSGEALEIVQGADDSFKDMMKRLDDRYGNPSKLVEAVLSDIKDLKLVPEGSSKGFIEMVDIVERAYLDLKKLKLCAEMNTVTMVSHIEKLLPAVQKREWVNILQAITNKDKLFSELLQYLLKEKQALEYMNSDVRVTDNASKARVHATSFDSEPESLTTAVTKLQGKQEKIEECMINLTKQMSTLAENIQRTETGVKNSSECWYHGTNAHDITKCSGFQRLANNDKMDAVRQMGACFRCLRLGHVGRQCTRSVSCSECGRNHNWMIHSCLSKPEAHASSNVLSWSKALLMISSVYSNAYPITTLWDPGSDMNLITNRMAKHLGLKGRSISLEVTRVGNVCSKFETLEYNVPLNDCHGNIHNVKACGISEITSEARPVDTTSVAALWGIQDKDIARPHEPKESVTKRLQAFFDVESLGIHCNPKCGNCKCGKCPLGSNKYSVKEERELALITKGLSHDPEKNRWIAIYPWIKSPETLPNNLSVSLARLRSTEKRLSKRGAKYAKAYSDQMQDMVARGVARKLTDEEMRNYEGPVHYIPHHEVLRPESKSTPIRIVFNSSASYMGHVLNDYYAKGPDVLNDLFGILLRFREKPVAIVGDISKMYNSVLISELDQMTHRFLWRNMNPDKNPDHYCLQTVTFGDRPSGIIAMTALHKTAEMLESEYPEAAAMLIHDSYVDDVIHSCDTVSEALRKLTDTGEILKVGGFQIKQWVISGDHDKVDDKKLVDTEMEKVLGMRWEPKKDQFIFKVSINFSKKYKKVHTEPNLTVDDILKKAPNSLTKRMILSQVASLYDPLGLATPFTMRCKLLLRQLITLKNENDGVELGWDDPIPYQMYNQWIYLFTEMYELEKVKFKRCVRPDTAVGNPILVMYSDASNAAYATCAYVRFKLQSCTYSSQLLAAKSRVAPVRQITIPRLELCAAVLSARMRKVIEKESRFEFEEVLHLTDSMIVRSQIQKESHGFGTFVATRIVEIQALTNTDEWWWTTSTDNAADFATRPQHPSKMGSDSLWQTGPKYLTLSKEQSVNLVYRNYPTGAVSHLHAMLKLTMGKKHP</sequence>
<accession>A0AAE1GM00</accession>
<name>A0AAE1GM00_PETCI</name>
<dbReference type="AlphaFoldDB" id="A0AAE1GM00"/>
<organism evidence="3 4">
    <name type="scientific">Petrolisthes cinctipes</name>
    <name type="common">Flat porcelain crab</name>
    <dbReference type="NCBI Taxonomy" id="88211"/>
    <lineage>
        <taxon>Eukaryota</taxon>
        <taxon>Metazoa</taxon>
        <taxon>Ecdysozoa</taxon>
        <taxon>Arthropoda</taxon>
        <taxon>Crustacea</taxon>
        <taxon>Multicrustacea</taxon>
        <taxon>Malacostraca</taxon>
        <taxon>Eumalacostraca</taxon>
        <taxon>Eucarida</taxon>
        <taxon>Decapoda</taxon>
        <taxon>Pleocyemata</taxon>
        <taxon>Anomura</taxon>
        <taxon>Galatheoidea</taxon>
        <taxon>Porcellanidae</taxon>
        <taxon>Petrolisthes</taxon>
    </lineage>
</organism>
<dbReference type="Pfam" id="PF03564">
    <property type="entry name" value="DUF1759"/>
    <property type="match status" value="1"/>
</dbReference>
<dbReference type="GO" id="GO:0003676">
    <property type="term" value="F:nucleic acid binding"/>
    <property type="evidence" value="ECO:0007669"/>
    <property type="project" value="InterPro"/>
</dbReference>
<dbReference type="Pfam" id="PF05380">
    <property type="entry name" value="Peptidase_A17"/>
    <property type="match status" value="1"/>
</dbReference>
<evidence type="ECO:0000256" key="1">
    <source>
        <dbReference type="PROSITE-ProRule" id="PRU00047"/>
    </source>
</evidence>
<keyword evidence="4" id="KW-1185">Reference proteome</keyword>
<dbReference type="PROSITE" id="PS50158">
    <property type="entry name" value="ZF_CCHC"/>
    <property type="match status" value="1"/>
</dbReference>
<evidence type="ECO:0000313" key="4">
    <source>
        <dbReference type="Proteomes" id="UP001286313"/>
    </source>
</evidence>
<dbReference type="SUPFAM" id="SSF56672">
    <property type="entry name" value="DNA/RNA polymerases"/>
    <property type="match status" value="1"/>
</dbReference>
<protein>
    <recommendedName>
        <fullName evidence="2">CCHC-type domain-containing protein</fullName>
    </recommendedName>
</protein>
<gene>
    <name evidence="3" type="ORF">Pcinc_001887</name>
</gene>
<dbReference type="GO" id="GO:0008270">
    <property type="term" value="F:zinc ion binding"/>
    <property type="evidence" value="ECO:0007669"/>
    <property type="project" value="UniProtKB-KW"/>
</dbReference>